<dbReference type="KEGG" id="pex:IZT61_06925"/>
<gene>
    <name evidence="2" type="ORF">IZT61_06925</name>
</gene>
<evidence type="ECO:0000313" key="2">
    <source>
        <dbReference type="EMBL" id="QPH40985.1"/>
    </source>
</evidence>
<accession>A0A7S9Q0H5</accession>
<feature type="chain" id="PRO_5032650359" evidence="1">
    <location>
        <begin position="24"/>
        <end position="131"/>
    </location>
</feature>
<evidence type="ECO:0000256" key="1">
    <source>
        <dbReference type="SAM" id="SignalP"/>
    </source>
</evidence>
<sequence length="131" mass="14426">MRSAQILATLVLFLFITSCSSTAQFPISRIVPAAEIKAKKTTNSNNNHVLELKIRNLASADRLNPAGNNYSVWVVTKDNGVRNVGQLNVDNAEQSSFEATTPFDFDEIFITVEEQGNLASPKGREISRTKI</sequence>
<dbReference type="AlphaFoldDB" id="A0A7S9Q0H5"/>
<name>A0A7S9Q0H5_9SPHI</name>
<feature type="signal peptide" evidence="1">
    <location>
        <begin position="1"/>
        <end position="23"/>
    </location>
</feature>
<keyword evidence="3" id="KW-1185">Reference proteome</keyword>
<dbReference type="RefSeq" id="WP_196100437.1">
    <property type="nucleotide sequence ID" value="NZ_CP064939.1"/>
</dbReference>
<dbReference type="PROSITE" id="PS51257">
    <property type="entry name" value="PROKAR_LIPOPROTEIN"/>
    <property type="match status" value="1"/>
</dbReference>
<organism evidence="2 3">
    <name type="scientific">Pedobacter endophyticus</name>
    <dbReference type="NCBI Taxonomy" id="2789740"/>
    <lineage>
        <taxon>Bacteria</taxon>
        <taxon>Pseudomonadati</taxon>
        <taxon>Bacteroidota</taxon>
        <taxon>Sphingobacteriia</taxon>
        <taxon>Sphingobacteriales</taxon>
        <taxon>Sphingobacteriaceae</taxon>
        <taxon>Pedobacter</taxon>
    </lineage>
</organism>
<evidence type="ECO:0000313" key="3">
    <source>
        <dbReference type="Proteomes" id="UP000594759"/>
    </source>
</evidence>
<protein>
    <submittedName>
        <fullName evidence="2">Uncharacterized protein</fullName>
    </submittedName>
</protein>
<keyword evidence="1" id="KW-0732">Signal</keyword>
<dbReference type="EMBL" id="CP064939">
    <property type="protein sequence ID" value="QPH40985.1"/>
    <property type="molecule type" value="Genomic_DNA"/>
</dbReference>
<proteinExistence type="predicted"/>
<dbReference type="Proteomes" id="UP000594759">
    <property type="component" value="Chromosome"/>
</dbReference>
<reference evidence="2 3" key="1">
    <citation type="submission" date="2020-11" db="EMBL/GenBank/DDBJ databases">
        <title>Pedobacter endophytica, an endophytic bacteria isolated form Carex pumila.</title>
        <authorList>
            <person name="Peng Y."/>
            <person name="Jiang L."/>
            <person name="Lee J."/>
        </authorList>
    </citation>
    <scope>NUCLEOTIDE SEQUENCE [LARGE SCALE GENOMIC DNA]</scope>
    <source>
        <strain evidence="2 3">JBR3-12</strain>
    </source>
</reference>